<comment type="caution">
    <text evidence="3">The sequence shown here is derived from an EMBL/GenBank/DDBJ whole genome shotgun (WGS) entry which is preliminary data.</text>
</comment>
<evidence type="ECO:0000256" key="1">
    <source>
        <dbReference type="ARBA" id="ARBA00022837"/>
    </source>
</evidence>
<dbReference type="SUPFAM" id="SSF47473">
    <property type="entry name" value="EF-hand"/>
    <property type="match status" value="1"/>
</dbReference>
<dbReference type="Pfam" id="PF13202">
    <property type="entry name" value="EF-hand_5"/>
    <property type="match status" value="2"/>
</dbReference>
<dbReference type="InterPro" id="IPR011992">
    <property type="entry name" value="EF-hand-dom_pair"/>
</dbReference>
<dbReference type="OrthoDB" id="26525at2759"/>
<protein>
    <recommendedName>
        <fullName evidence="2">EF-hand domain-containing protein</fullName>
    </recommendedName>
</protein>
<dbReference type="EMBL" id="BJWL01000182">
    <property type="protein sequence ID" value="GFS33224.1"/>
    <property type="molecule type" value="Genomic_DNA"/>
</dbReference>
<evidence type="ECO:0000313" key="4">
    <source>
        <dbReference type="Proteomes" id="UP000585474"/>
    </source>
</evidence>
<dbReference type="PROSITE" id="PS00018">
    <property type="entry name" value="EF_HAND_1"/>
    <property type="match status" value="2"/>
</dbReference>
<dbReference type="Gene3D" id="1.10.238.10">
    <property type="entry name" value="EF-hand"/>
    <property type="match status" value="1"/>
</dbReference>
<keyword evidence="4" id="KW-1185">Reference proteome</keyword>
<gene>
    <name evidence="3" type="ORF">Acr_00g0027170</name>
</gene>
<feature type="domain" description="EF-hand" evidence="2">
    <location>
        <begin position="20"/>
        <end position="55"/>
    </location>
</feature>
<name>A0A7J0DEH4_9ERIC</name>
<dbReference type="AlphaFoldDB" id="A0A7J0DEH4"/>
<dbReference type="PROSITE" id="PS50222">
    <property type="entry name" value="EF_HAND_2"/>
    <property type="match status" value="1"/>
</dbReference>
<dbReference type="Proteomes" id="UP000585474">
    <property type="component" value="Unassembled WGS sequence"/>
</dbReference>
<evidence type="ECO:0000313" key="3">
    <source>
        <dbReference type="EMBL" id="GFS33224.1"/>
    </source>
</evidence>
<keyword evidence="1" id="KW-0106">Calcium</keyword>
<dbReference type="InterPro" id="IPR002048">
    <property type="entry name" value="EF_hand_dom"/>
</dbReference>
<proteinExistence type="predicted"/>
<dbReference type="GO" id="GO:0005509">
    <property type="term" value="F:calcium ion binding"/>
    <property type="evidence" value="ECO:0007669"/>
    <property type="project" value="InterPro"/>
</dbReference>
<evidence type="ECO:0000259" key="2">
    <source>
        <dbReference type="PROSITE" id="PS50222"/>
    </source>
</evidence>
<sequence length="99" mass="11375">MALTNCYATRSVSSYGKCEMTIDEFKQWLKIFDLNNDGLMSEGDLREAVRVNRGWFSGRKSRLEVRSADKNGNGFIEESEINHLVEFAQKYLGVRIVAY</sequence>
<organism evidence="3 4">
    <name type="scientific">Actinidia rufa</name>
    <dbReference type="NCBI Taxonomy" id="165716"/>
    <lineage>
        <taxon>Eukaryota</taxon>
        <taxon>Viridiplantae</taxon>
        <taxon>Streptophyta</taxon>
        <taxon>Embryophyta</taxon>
        <taxon>Tracheophyta</taxon>
        <taxon>Spermatophyta</taxon>
        <taxon>Magnoliopsida</taxon>
        <taxon>eudicotyledons</taxon>
        <taxon>Gunneridae</taxon>
        <taxon>Pentapetalae</taxon>
        <taxon>asterids</taxon>
        <taxon>Ericales</taxon>
        <taxon>Actinidiaceae</taxon>
        <taxon>Actinidia</taxon>
    </lineage>
</organism>
<dbReference type="InterPro" id="IPR018247">
    <property type="entry name" value="EF_Hand_1_Ca_BS"/>
</dbReference>
<reference evidence="4" key="1">
    <citation type="submission" date="2019-07" db="EMBL/GenBank/DDBJ databases">
        <title>De Novo Assembly of kiwifruit Actinidia rufa.</title>
        <authorList>
            <person name="Sugita-Konishi S."/>
            <person name="Sato K."/>
            <person name="Mori E."/>
            <person name="Abe Y."/>
            <person name="Kisaki G."/>
            <person name="Hamano K."/>
            <person name="Suezawa K."/>
            <person name="Otani M."/>
            <person name="Fukuda T."/>
            <person name="Manabe T."/>
            <person name="Gomi K."/>
            <person name="Tabuchi M."/>
            <person name="Akimitsu K."/>
            <person name="Kataoka I."/>
        </authorList>
    </citation>
    <scope>NUCLEOTIDE SEQUENCE [LARGE SCALE GENOMIC DNA]</scope>
    <source>
        <strain evidence="4">cv. Fuchu</strain>
    </source>
</reference>
<accession>A0A7J0DEH4</accession>